<dbReference type="Proteomes" id="UP000092093">
    <property type="component" value="Unassembled WGS sequence"/>
</dbReference>
<protein>
    <submittedName>
        <fullName evidence="1">Uncharacterized protein</fullName>
    </submittedName>
</protein>
<proteinExistence type="predicted"/>
<evidence type="ECO:0000313" key="1">
    <source>
        <dbReference type="EMBL" id="OBQ42868.1"/>
    </source>
</evidence>
<sequence length="75" mass="8407">MKKDQKLPADYRIIADSSYIVLPDQKVARLLTPTVRNGVTYYNLFVPDYTRMSLADIEATLKAGEVTKATEQAAK</sequence>
<organism evidence="1 2">
    <name type="scientific">Aphanizomenon flos-aquae WA102</name>
    <dbReference type="NCBI Taxonomy" id="1710896"/>
    <lineage>
        <taxon>Bacteria</taxon>
        <taxon>Bacillati</taxon>
        <taxon>Cyanobacteriota</taxon>
        <taxon>Cyanophyceae</taxon>
        <taxon>Nostocales</taxon>
        <taxon>Aphanizomenonaceae</taxon>
        <taxon>Aphanizomenon</taxon>
    </lineage>
</organism>
<name>A0A1B7X0J1_APHFL</name>
<dbReference type="EMBL" id="LJOW01000081">
    <property type="protein sequence ID" value="OBQ42868.1"/>
    <property type="molecule type" value="Genomic_DNA"/>
</dbReference>
<accession>A0A1B7X0J1</accession>
<evidence type="ECO:0000313" key="2">
    <source>
        <dbReference type="Proteomes" id="UP000092093"/>
    </source>
</evidence>
<comment type="caution">
    <text evidence="1">The sequence shown here is derived from an EMBL/GenBank/DDBJ whole genome shotgun (WGS) entry which is preliminary data.</text>
</comment>
<dbReference type="AlphaFoldDB" id="A0A1B7X0J1"/>
<reference evidence="1 2" key="1">
    <citation type="submission" date="2015-09" db="EMBL/GenBank/DDBJ databases">
        <title>Aphanizomenon flos-aquae WA102.</title>
        <authorList>
            <person name="Driscoll C."/>
        </authorList>
    </citation>
    <scope>NUCLEOTIDE SEQUENCE [LARGE SCALE GENOMIC DNA]</scope>
    <source>
        <strain evidence="1">WA102</strain>
    </source>
</reference>
<gene>
    <name evidence="1" type="ORF">AN484_15380</name>
</gene>